<dbReference type="PROSITE" id="PS50213">
    <property type="entry name" value="FAS1"/>
    <property type="match status" value="1"/>
</dbReference>
<dbReference type="Pfam" id="PF02469">
    <property type="entry name" value="Fasciclin"/>
    <property type="match status" value="1"/>
</dbReference>
<feature type="chain" id="PRO_5047200557" evidence="1">
    <location>
        <begin position="26"/>
        <end position="182"/>
    </location>
</feature>
<dbReference type="SUPFAM" id="SSF82153">
    <property type="entry name" value="FAS1 domain"/>
    <property type="match status" value="1"/>
</dbReference>
<reference evidence="4" key="1">
    <citation type="journal article" date="2019" name="Int. J. Syst. Evol. Microbiol.">
        <title>The Global Catalogue of Microorganisms (GCM) 10K type strain sequencing project: providing services to taxonomists for standard genome sequencing and annotation.</title>
        <authorList>
            <consortium name="The Broad Institute Genomics Platform"/>
            <consortium name="The Broad Institute Genome Sequencing Center for Infectious Disease"/>
            <person name="Wu L."/>
            <person name="Ma J."/>
        </authorList>
    </citation>
    <scope>NUCLEOTIDE SEQUENCE [LARGE SCALE GENOMIC DNA]</scope>
    <source>
        <strain evidence="4">JCM 9933</strain>
    </source>
</reference>
<comment type="caution">
    <text evidence="3">The sequence shown here is derived from an EMBL/GenBank/DDBJ whole genome shotgun (WGS) entry which is preliminary data.</text>
</comment>
<dbReference type="RefSeq" id="WP_343897922.1">
    <property type="nucleotide sequence ID" value="NZ_BAAAFZ010000094.1"/>
</dbReference>
<dbReference type="PANTHER" id="PTHR10900">
    <property type="entry name" value="PERIOSTIN-RELATED"/>
    <property type="match status" value="1"/>
</dbReference>
<organism evidence="3 4">
    <name type="scientific">Craurococcus roseus</name>
    <dbReference type="NCBI Taxonomy" id="77585"/>
    <lineage>
        <taxon>Bacteria</taxon>
        <taxon>Pseudomonadati</taxon>
        <taxon>Pseudomonadota</taxon>
        <taxon>Alphaproteobacteria</taxon>
        <taxon>Acetobacterales</taxon>
        <taxon>Acetobacteraceae</taxon>
        <taxon>Craurococcus</taxon>
    </lineage>
</organism>
<feature type="domain" description="FAS1" evidence="2">
    <location>
        <begin position="25"/>
        <end position="180"/>
    </location>
</feature>
<dbReference type="SMART" id="SM00554">
    <property type="entry name" value="FAS1"/>
    <property type="match status" value="1"/>
</dbReference>
<protein>
    <submittedName>
        <fullName evidence="3">Fasciclin domain-containing protein</fullName>
    </submittedName>
</protein>
<evidence type="ECO:0000259" key="2">
    <source>
        <dbReference type="PROSITE" id="PS50213"/>
    </source>
</evidence>
<evidence type="ECO:0000313" key="3">
    <source>
        <dbReference type="EMBL" id="GAA0604355.1"/>
    </source>
</evidence>
<dbReference type="EMBL" id="BAAAFZ010000094">
    <property type="protein sequence ID" value="GAA0604355.1"/>
    <property type="molecule type" value="Genomic_DNA"/>
</dbReference>
<dbReference type="InterPro" id="IPR050904">
    <property type="entry name" value="Adhesion/Biosynth-related"/>
</dbReference>
<evidence type="ECO:0000313" key="4">
    <source>
        <dbReference type="Proteomes" id="UP001501588"/>
    </source>
</evidence>
<dbReference type="Proteomes" id="UP001501588">
    <property type="component" value="Unassembled WGS sequence"/>
</dbReference>
<feature type="signal peptide" evidence="1">
    <location>
        <begin position="1"/>
        <end position="25"/>
    </location>
</feature>
<keyword evidence="4" id="KW-1185">Reference proteome</keyword>
<gene>
    <name evidence="3" type="ORF">GCM10009416_47460</name>
</gene>
<dbReference type="InterPro" id="IPR036378">
    <property type="entry name" value="FAS1_dom_sf"/>
</dbReference>
<dbReference type="Gene3D" id="2.30.180.10">
    <property type="entry name" value="FAS1 domain"/>
    <property type="match status" value="1"/>
</dbReference>
<keyword evidence="1" id="KW-0732">Signal</keyword>
<dbReference type="InterPro" id="IPR000782">
    <property type="entry name" value="FAS1_domain"/>
</dbReference>
<dbReference type="PANTHER" id="PTHR10900:SF77">
    <property type="entry name" value="FI19380P1"/>
    <property type="match status" value="1"/>
</dbReference>
<proteinExistence type="predicted"/>
<name>A0ABP3R7U6_9PROT</name>
<sequence length="182" mass="19069">MKPRFSLVGTATAAALCLGSTTAWAQDCLAVMSQKQELSDFVGALNRTGQASLLLGPGPFTFLVPTNAAIQKVPVNVRNDLMGSQPTQDIDPIRAPAVVNAHIVDGKHMASEVRGQERATIRTRNGNELIIQRGSDGRYALAPGAGGFEGGGAHRIEPAHVVQADIPCSNGVVHIVDAVLAR</sequence>
<evidence type="ECO:0000256" key="1">
    <source>
        <dbReference type="SAM" id="SignalP"/>
    </source>
</evidence>
<accession>A0ABP3R7U6</accession>